<organism evidence="2 3">
    <name type="scientific">Pseudomonas paraeruginosa</name>
    <dbReference type="NCBI Taxonomy" id="2994495"/>
    <lineage>
        <taxon>Bacteria</taxon>
        <taxon>Pseudomonadati</taxon>
        <taxon>Pseudomonadota</taxon>
        <taxon>Gammaproteobacteria</taxon>
        <taxon>Pseudomonadales</taxon>
        <taxon>Pseudomonadaceae</taxon>
        <taxon>Pseudomonas</taxon>
    </lineage>
</organism>
<dbReference type="InterPro" id="IPR011083">
    <property type="entry name" value="Phage_tail_collar_dom"/>
</dbReference>
<dbReference type="AlphaFoldDB" id="A0A2R3IXA2"/>
<feature type="domain" description="Phage tail collar" evidence="1">
    <location>
        <begin position="54"/>
        <end position="101"/>
    </location>
</feature>
<dbReference type="EMBL" id="CP027169">
    <property type="protein sequence ID" value="AVK06558.1"/>
    <property type="molecule type" value="Genomic_DNA"/>
</dbReference>
<dbReference type="InterPro" id="IPR037053">
    <property type="entry name" value="Phage_tail_collar_dom_sf"/>
</dbReference>
<gene>
    <name evidence="2" type="ORF">CSB93_1201</name>
</gene>
<dbReference type="SUPFAM" id="SSF88874">
    <property type="entry name" value="Receptor-binding domain of short tail fibre protein gp12"/>
    <property type="match status" value="1"/>
</dbReference>
<accession>A0A2R3IXA2</accession>
<evidence type="ECO:0000259" key="1">
    <source>
        <dbReference type="Pfam" id="PF07484"/>
    </source>
</evidence>
<evidence type="ECO:0000313" key="2">
    <source>
        <dbReference type="EMBL" id="AVK06558.1"/>
    </source>
</evidence>
<proteinExistence type="predicted"/>
<keyword evidence="3" id="KW-1185">Reference proteome</keyword>
<name>A0A2R3IXA2_9PSED</name>
<evidence type="ECO:0000313" key="3">
    <source>
        <dbReference type="Proteomes" id="UP000238390"/>
    </source>
</evidence>
<protein>
    <submittedName>
        <fullName evidence="2">Phage Tail Collar domain protein</fullName>
    </submittedName>
</protein>
<dbReference type="Pfam" id="PF07484">
    <property type="entry name" value="Collar"/>
    <property type="match status" value="1"/>
</dbReference>
<dbReference type="GeneID" id="77224097"/>
<reference evidence="2 3" key="1">
    <citation type="submission" date="2018-02" db="EMBL/GenBank/DDBJ databases">
        <title>FDA/CDC Antimicrobial Resistant Isolate Bank Genome Sequencing.</title>
        <authorList>
            <person name="Benahmed F.H."/>
            <person name="Lutgring J.D."/>
            <person name="Yoo B."/>
            <person name="Machado M."/>
            <person name="Brown A."/>
            <person name="McAllister G."/>
            <person name="Perry A."/>
            <person name="Halpin A.L."/>
            <person name="Vavikolanu K."/>
            <person name="Ott S."/>
            <person name="Zhao X."/>
            <person name="Tallon L.J."/>
            <person name="Sadzewicz L."/>
            <person name="Aluvathingal J."/>
            <person name="Nadendla S."/>
            <person name="Voskania-kordi A."/>
            <person name="Simonyan V."/>
            <person name="Patel J."/>
            <person name="Shawar R.M."/>
        </authorList>
    </citation>
    <scope>NUCLEOTIDE SEQUENCE [LARGE SCALE GENOMIC DNA]</scope>
    <source>
        <strain evidence="2 3">AR_0356</strain>
    </source>
</reference>
<dbReference type="Proteomes" id="UP000238390">
    <property type="component" value="Chromosome"/>
</dbReference>
<dbReference type="Gene3D" id="3.90.1340.10">
    <property type="entry name" value="Phage tail collar domain"/>
    <property type="match status" value="1"/>
</dbReference>
<sequence>MSSFIPIGAVCPFAGQVNPVSGAANGTWANSSCAGSSAKPAQLSADAPLLYLESQGWMLCDGRWLASSGFPELFAVIGYLYGKKSEGGVDSYRLPDYRGLFLRGFDAGAGLDPDAASRLSPTGGNTANVVGSLQCDALQSHAHQYQVVQPAGISQQGQAAGASFTSQATSVPDAPARSSVETRPRNIAVNYIIRFR</sequence>
<dbReference type="RefSeq" id="WP_071537057.1">
    <property type="nucleotide sequence ID" value="NZ_CP020560.1"/>
</dbReference>